<keyword evidence="1" id="KW-0175">Coiled coil</keyword>
<sequence length="399" mass="45113">MQVGGTIPISLGVVKQIKEHNLPWVSNNNLTIALKNKQASIQGLKNQIGQLAKLISERPQGSMPRNTETNPREQLHAITVQNEKGDEVEVIQKEKKPVVKEYKPRVSYPNVTKRHYTNEQFGKFLKLLKKLHINLPFVEALSHMPNYVKFLKELLTNKQNLDGSSTMELNVVWSAILQNKLPNKLKDPWSFTVPCLIGSLNIDNALVDLGASINVMPYKMFKQLGPGRPKQTRMSIQLADGTIRYPRGVIEDVLVKIDKFIFPNDFAVLDMDKGSEVPLILGRPFLATARTIIDVGMSEFLLRRTHAKEKLKKHDEGPKQSHDEHVDGTSQFKVGGKVLLDKTNPQIATSKLDANGSNPFTIPNIFPYGTIELNSTRLKSYFDNRIDNEREELQLREPP</sequence>
<keyword evidence="3" id="KW-1185">Reference proteome</keyword>
<organism evidence="2 3">
    <name type="scientific">Gossypium australe</name>
    <dbReference type="NCBI Taxonomy" id="47621"/>
    <lineage>
        <taxon>Eukaryota</taxon>
        <taxon>Viridiplantae</taxon>
        <taxon>Streptophyta</taxon>
        <taxon>Embryophyta</taxon>
        <taxon>Tracheophyta</taxon>
        <taxon>Spermatophyta</taxon>
        <taxon>Magnoliopsida</taxon>
        <taxon>eudicotyledons</taxon>
        <taxon>Gunneridae</taxon>
        <taxon>Pentapetalae</taxon>
        <taxon>rosids</taxon>
        <taxon>malvids</taxon>
        <taxon>Malvales</taxon>
        <taxon>Malvaceae</taxon>
        <taxon>Malvoideae</taxon>
        <taxon>Gossypium</taxon>
    </lineage>
</organism>
<dbReference type="OrthoDB" id="997500at2759"/>
<gene>
    <name evidence="2" type="ORF">EPI10_020179</name>
</gene>
<accession>A0A5B6WEH8</accession>
<name>A0A5B6WEH8_9ROSI</name>
<evidence type="ECO:0000313" key="2">
    <source>
        <dbReference type="EMBL" id="KAA3479686.1"/>
    </source>
</evidence>
<feature type="coiled-coil region" evidence="1">
    <location>
        <begin position="27"/>
        <end position="54"/>
    </location>
</feature>
<dbReference type="CDD" id="cd00303">
    <property type="entry name" value="retropepsin_like"/>
    <property type="match status" value="1"/>
</dbReference>
<dbReference type="Gene3D" id="2.40.70.10">
    <property type="entry name" value="Acid Proteases"/>
    <property type="match status" value="1"/>
</dbReference>
<dbReference type="SUPFAM" id="SSF50630">
    <property type="entry name" value="Acid proteases"/>
    <property type="match status" value="1"/>
</dbReference>
<dbReference type="PANTHER" id="PTHR33067">
    <property type="entry name" value="RNA-DIRECTED DNA POLYMERASE-RELATED"/>
    <property type="match status" value="1"/>
</dbReference>
<comment type="caution">
    <text evidence="2">The sequence shown here is derived from an EMBL/GenBank/DDBJ whole genome shotgun (WGS) entry which is preliminary data.</text>
</comment>
<proteinExistence type="predicted"/>
<dbReference type="AlphaFoldDB" id="A0A5B6WEH8"/>
<evidence type="ECO:0000313" key="3">
    <source>
        <dbReference type="Proteomes" id="UP000325315"/>
    </source>
</evidence>
<dbReference type="EMBL" id="SMMG02000003">
    <property type="protein sequence ID" value="KAA3479686.1"/>
    <property type="molecule type" value="Genomic_DNA"/>
</dbReference>
<protein>
    <submittedName>
        <fullName evidence="2">Integrase, catalytic core</fullName>
    </submittedName>
</protein>
<dbReference type="PANTHER" id="PTHR33067:SF35">
    <property type="entry name" value="ASPARTIC PEPTIDASE DDI1-TYPE DOMAIN-CONTAINING PROTEIN"/>
    <property type="match status" value="1"/>
</dbReference>
<reference evidence="3" key="1">
    <citation type="journal article" date="2019" name="Plant Biotechnol. J.">
        <title>Genome sequencing of the Australian wild diploid species Gossypium australe highlights disease resistance and delayed gland morphogenesis.</title>
        <authorList>
            <person name="Cai Y."/>
            <person name="Cai X."/>
            <person name="Wang Q."/>
            <person name="Wang P."/>
            <person name="Zhang Y."/>
            <person name="Cai C."/>
            <person name="Xu Y."/>
            <person name="Wang K."/>
            <person name="Zhou Z."/>
            <person name="Wang C."/>
            <person name="Geng S."/>
            <person name="Li B."/>
            <person name="Dong Q."/>
            <person name="Hou Y."/>
            <person name="Wang H."/>
            <person name="Ai P."/>
            <person name="Liu Z."/>
            <person name="Yi F."/>
            <person name="Sun M."/>
            <person name="An G."/>
            <person name="Cheng J."/>
            <person name="Zhang Y."/>
            <person name="Shi Q."/>
            <person name="Xie Y."/>
            <person name="Shi X."/>
            <person name="Chang Y."/>
            <person name="Huang F."/>
            <person name="Chen Y."/>
            <person name="Hong S."/>
            <person name="Mi L."/>
            <person name="Sun Q."/>
            <person name="Zhang L."/>
            <person name="Zhou B."/>
            <person name="Peng R."/>
            <person name="Zhang X."/>
            <person name="Liu F."/>
        </authorList>
    </citation>
    <scope>NUCLEOTIDE SEQUENCE [LARGE SCALE GENOMIC DNA]</scope>
    <source>
        <strain evidence="3">cv. PA1801</strain>
    </source>
</reference>
<dbReference type="Pfam" id="PF13650">
    <property type="entry name" value="Asp_protease_2"/>
    <property type="match status" value="1"/>
</dbReference>
<dbReference type="Proteomes" id="UP000325315">
    <property type="component" value="Unassembled WGS sequence"/>
</dbReference>
<evidence type="ECO:0000256" key="1">
    <source>
        <dbReference type="SAM" id="Coils"/>
    </source>
</evidence>
<dbReference type="InterPro" id="IPR021109">
    <property type="entry name" value="Peptidase_aspartic_dom_sf"/>
</dbReference>